<comment type="caution">
    <text evidence="1">The sequence shown here is derived from an EMBL/GenBank/DDBJ whole genome shotgun (WGS) entry which is preliminary data.</text>
</comment>
<proteinExistence type="predicted"/>
<gene>
    <name evidence="1" type="ORF">E3N88_36402</name>
</gene>
<evidence type="ECO:0000313" key="1">
    <source>
        <dbReference type="EMBL" id="KAD3068522.1"/>
    </source>
</evidence>
<dbReference type="EMBL" id="SZYD01000017">
    <property type="protein sequence ID" value="KAD3068522.1"/>
    <property type="molecule type" value="Genomic_DNA"/>
</dbReference>
<evidence type="ECO:0000313" key="2">
    <source>
        <dbReference type="Proteomes" id="UP000326396"/>
    </source>
</evidence>
<sequence length="92" mass="10260">MKGDDAQFVTRKPLAEIEKSLKKVDKKANRVLISNPKVTEAELIRRKEAEQGRCCSEHESIEEIAHVLKKAEGAPSCSEHESGGRRTILFGD</sequence>
<reference evidence="1 2" key="1">
    <citation type="submission" date="2019-05" db="EMBL/GenBank/DDBJ databases">
        <title>Mikania micrantha, genome provides insights into the molecular mechanism of rapid growth.</title>
        <authorList>
            <person name="Liu B."/>
        </authorList>
    </citation>
    <scope>NUCLEOTIDE SEQUENCE [LARGE SCALE GENOMIC DNA]</scope>
    <source>
        <strain evidence="1">NLD-2019</strain>
        <tissue evidence="1">Leaf</tissue>
    </source>
</reference>
<keyword evidence="2" id="KW-1185">Reference proteome</keyword>
<organism evidence="1 2">
    <name type="scientific">Mikania micrantha</name>
    <name type="common">bitter vine</name>
    <dbReference type="NCBI Taxonomy" id="192012"/>
    <lineage>
        <taxon>Eukaryota</taxon>
        <taxon>Viridiplantae</taxon>
        <taxon>Streptophyta</taxon>
        <taxon>Embryophyta</taxon>
        <taxon>Tracheophyta</taxon>
        <taxon>Spermatophyta</taxon>
        <taxon>Magnoliopsida</taxon>
        <taxon>eudicotyledons</taxon>
        <taxon>Gunneridae</taxon>
        <taxon>Pentapetalae</taxon>
        <taxon>asterids</taxon>
        <taxon>campanulids</taxon>
        <taxon>Asterales</taxon>
        <taxon>Asteraceae</taxon>
        <taxon>Asteroideae</taxon>
        <taxon>Heliantheae alliance</taxon>
        <taxon>Eupatorieae</taxon>
        <taxon>Mikania</taxon>
    </lineage>
</organism>
<name>A0A5N6M452_9ASTR</name>
<dbReference type="AlphaFoldDB" id="A0A5N6M452"/>
<dbReference type="Proteomes" id="UP000326396">
    <property type="component" value="Linkage Group LG7"/>
</dbReference>
<protein>
    <submittedName>
        <fullName evidence="1">Uncharacterized protein</fullName>
    </submittedName>
</protein>
<accession>A0A5N6M452</accession>